<feature type="compositionally biased region" description="Basic and acidic residues" evidence="1">
    <location>
        <begin position="1"/>
        <end position="13"/>
    </location>
</feature>
<proteinExistence type="predicted"/>
<organism evidence="2">
    <name type="scientific">marine sediment metagenome</name>
    <dbReference type="NCBI Taxonomy" id="412755"/>
    <lineage>
        <taxon>unclassified sequences</taxon>
        <taxon>metagenomes</taxon>
        <taxon>ecological metagenomes</taxon>
    </lineage>
</organism>
<accession>X1EK35</accession>
<name>X1EK35_9ZZZZ</name>
<dbReference type="EMBL" id="BART01030489">
    <property type="protein sequence ID" value="GAH17474.1"/>
    <property type="molecule type" value="Genomic_DNA"/>
</dbReference>
<sequence length="64" mass="7163">YREYKGQGDDHHGGRVQITTHDNVHQAEGDHDAGGCVDMYGDKLRKLRDDAGDNQQPRENQAAD</sequence>
<feature type="region of interest" description="Disordered" evidence="1">
    <location>
        <begin position="1"/>
        <end position="20"/>
    </location>
</feature>
<evidence type="ECO:0000313" key="2">
    <source>
        <dbReference type="EMBL" id="GAH17474.1"/>
    </source>
</evidence>
<dbReference type="AlphaFoldDB" id="X1EK35"/>
<reference evidence="2" key="1">
    <citation type="journal article" date="2014" name="Front. Microbiol.">
        <title>High frequency of phylogenetically diverse reductive dehalogenase-homologous genes in deep subseafloor sedimentary metagenomes.</title>
        <authorList>
            <person name="Kawai M."/>
            <person name="Futagami T."/>
            <person name="Toyoda A."/>
            <person name="Takaki Y."/>
            <person name="Nishi S."/>
            <person name="Hori S."/>
            <person name="Arai W."/>
            <person name="Tsubouchi T."/>
            <person name="Morono Y."/>
            <person name="Uchiyama I."/>
            <person name="Ito T."/>
            <person name="Fujiyama A."/>
            <person name="Inagaki F."/>
            <person name="Takami H."/>
        </authorList>
    </citation>
    <scope>NUCLEOTIDE SEQUENCE</scope>
    <source>
        <strain evidence="2">Expedition CK06-06</strain>
    </source>
</reference>
<protein>
    <submittedName>
        <fullName evidence="2">Uncharacterized protein</fullName>
    </submittedName>
</protein>
<feature type="non-terminal residue" evidence="2">
    <location>
        <position position="1"/>
    </location>
</feature>
<gene>
    <name evidence="2" type="ORF">S01H4_53222</name>
</gene>
<comment type="caution">
    <text evidence="2">The sequence shown here is derived from an EMBL/GenBank/DDBJ whole genome shotgun (WGS) entry which is preliminary data.</text>
</comment>
<evidence type="ECO:0000256" key="1">
    <source>
        <dbReference type="SAM" id="MobiDB-lite"/>
    </source>
</evidence>